<dbReference type="AlphaFoldDB" id="A0A7W7A9H8"/>
<proteinExistence type="predicted"/>
<evidence type="ECO:0000259" key="3">
    <source>
        <dbReference type="Pfam" id="PF18602"/>
    </source>
</evidence>
<evidence type="ECO:0000256" key="2">
    <source>
        <dbReference type="SAM" id="SignalP"/>
    </source>
</evidence>
<feature type="domain" description="Rap1a immunity protein" evidence="3">
    <location>
        <begin position="34"/>
        <end position="114"/>
    </location>
</feature>
<feature type="signal peptide" evidence="2">
    <location>
        <begin position="1"/>
        <end position="30"/>
    </location>
</feature>
<evidence type="ECO:0000313" key="4">
    <source>
        <dbReference type="EMBL" id="MBB4612162.1"/>
    </source>
</evidence>
<dbReference type="OrthoDB" id="7509619at2"/>
<keyword evidence="5" id="KW-1185">Reference proteome</keyword>
<evidence type="ECO:0000256" key="1">
    <source>
        <dbReference type="SAM" id="MobiDB-lite"/>
    </source>
</evidence>
<accession>A0A7W7A9H8</accession>
<keyword evidence="2" id="KW-0732">Signal</keyword>
<protein>
    <recommendedName>
        <fullName evidence="3">Rap1a immunity protein domain-containing protein</fullName>
    </recommendedName>
</protein>
<evidence type="ECO:0000313" key="5">
    <source>
        <dbReference type="Proteomes" id="UP000538566"/>
    </source>
</evidence>
<dbReference type="Pfam" id="PF18602">
    <property type="entry name" value="Rap1a"/>
    <property type="match status" value="1"/>
</dbReference>
<gene>
    <name evidence="4" type="ORF">GGR37_000408</name>
</gene>
<dbReference type="EMBL" id="JACHOA010000001">
    <property type="protein sequence ID" value="MBB4612162.1"/>
    <property type="molecule type" value="Genomic_DNA"/>
</dbReference>
<dbReference type="Gene3D" id="1.10.890.40">
    <property type="match status" value="1"/>
</dbReference>
<feature type="chain" id="PRO_5031137935" description="Rap1a immunity protein domain-containing protein" evidence="2">
    <location>
        <begin position="31"/>
        <end position="139"/>
    </location>
</feature>
<feature type="region of interest" description="Disordered" evidence="1">
    <location>
        <begin position="120"/>
        <end position="139"/>
    </location>
</feature>
<dbReference type="Proteomes" id="UP000538566">
    <property type="component" value="Unassembled WGS sequence"/>
</dbReference>
<reference evidence="4 5" key="1">
    <citation type="submission" date="2020-08" db="EMBL/GenBank/DDBJ databases">
        <title>Genomic Encyclopedia of Type Strains, Phase IV (KMG-IV): sequencing the most valuable type-strain genomes for metagenomic binning, comparative biology and taxonomic classification.</title>
        <authorList>
            <person name="Goeker M."/>
        </authorList>
    </citation>
    <scope>NUCLEOTIDE SEQUENCE [LARGE SCALE GENOMIC DNA]</scope>
    <source>
        <strain evidence="4 5">DSM 17507</strain>
    </source>
</reference>
<sequence>MSDRRGVALTVLRCLPALLAFGLLATPARAEWMSGEQLQDTCSTTAPVDRAMCLSYVIGVLDGFRSLDRAPKVPESVSAGEVRSVVASYLADHPEARSLEGRMVVKAAVADAWPDIQPKAEAAPKRKVPVKVRKRRTRG</sequence>
<feature type="compositionally biased region" description="Basic residues" evidence="1">
    <location>
        <begin position="125"/>
        <end position="139"/>
    </location>
</feature>
<comment type="caution">
    <text evidence="4">The sequence shown here is derived from an EMBL/GenBank/DDBJ whole genome shotgun (WGS) entry which is preliminary data.</text>
</comment>
<name>A0A7W7A9H8_9SPHN</name>
<dbReference type="RefSeq" id="WP_144902060.1">
    <property type="nucleotide sequence ID" value="NZ_JACHOA010000001.1"/>
</dbReference>
<dbReference type="InterPro" id="IPR041238">
    <property type="entry name" value="Rap1a"/>
</dbReference>
<organism evidence="4 5">
    <name type="scientific">Novosphingobium taihuense</name>
    <dbReference type="NCBI Taxonomy" id="260085"/>
    <lineage>
        <taxon>Bacteria</taxon>
        <taxon>Pseudomonadati</taxon>
        <taxon>Pseudomonadota</taxon>
        <taxon>Alphaproteobacteria</taxon>
        <taxon>Sphingomonadales</taxon>
        <taxon>Sphingomonadaceae</taxon>
        <taxon>Novosphingobium</taxon>
    </lineage>
</organism>